<feature type="domain" description="Nematode cuticle collagen N-terminal" evidence="3">
    <location>
        <begin position="7"/>
        <end position="59"/>
    </location>
</feature>
<dbReference type="Pfam" id="PF01484">
    <property type="entry name" value="Col_cuticle_N"/>
    <property type="match status" value="1"/>
</dbReference>
<keyword evidence="2" id="KW-0812">Transmembrane</keyword>
<evidence type="ECO:0000256" key="2">
    <source>
        <dbReference type="SAM" id="Phobius"/>
    </source>
</evidence>
<feature type="non-terminal residue" evidence="4">
    <location>
        <position position="115"/>
    </location>
</feature>
<protein>
    <recommendedName>
        <fullName evidence="3">Nematode cuticle collagen N-terminal domain-containing protein</fullName>
    </recommendedName>
</protein>
<dbReference type="EMBL" id="BTRK01000004">
    <property type="protein sequence ID" value="GMR45394.1"/>
    <property type="molecule type" value="Genomic_DNA"/>
</dbReference>
<proteinExistence type="predicted"/>
<evidence type="ECO:0000313" key="5">
    <source>
        <dbReference type="Proteomes" id="UP001328107"/>
    </source>
</evidence>
<name>A0AAN5CJ99_9BILA</name>
<feature type="transmembrane region" description="Helical" evidence="2">
    <location>
        <begin position="6"/>
        <end position="27"/>
    </location>
</feature>
<dbReference type="GO" id="GO:0042302">
    <property type="term" value="F:structural constituent of cuticle"/>
    <property type="evidence" value="ECO:0007669"/>
    <property type="project" value="InterPro"/>
</dbReference>
<organism evidence="4 5">
    <name type="scientific">Pristionchus mayeri</name>
    <dbReference type="NCBI Taxonomy" id="1317129"/>
    <lineage>
        <taxon>Eukaryota</taxon>
        <taxon>Metazoa</taxon>
        <taxon>Ecdysozoa</taxon>
        <taxon>Nematoda</taxon>
        <taxon>Chromadorea</taxon>
        <taxon>Rhabditida</taxon>
        <taxon>Rhabditina</taxon>
        <taxon>Diplogasteromorpha</taxon>
        <taxon>Diplogasteroidea</taxon>
        <taxon>Neodiplogasteridae</taxon>
        <taxon>Pristionchus</taxon>
    </lineage>
</organism>
<comment type="caution">
    <text evidence="4">The sequence shown here is derived from an EMBL/GenBank/DDBJ whole genome shotgun (WGS) entry which is preliminary data.</text>
</comment>
<accession>A0AAN5CJ99</accession>
<dbReference type="Proteomes" id="UP001328107">
    <property type="component" value="Unassembled WGS sequence"/>
</dbReference>
<keyword evidence="2" id="KW-0472">Membrane</keyword>
<evidence type="ECO:0000313" key="4">
    <source>
        <dbReference type="EMBL" id="GMR45394.1"/>
    </source>
</evidence>
<reference evidence="5" key="1">
    <citation type="submission" date="2022-10" db="EMBL/GenBank/DDBJ databases">
        <title>Genome assembly of Pristionchus species.</title>
        <authorList>
            <person name="Yoshida K."/>
            <person name="Sommer R.J."/>
        </authorList>
    </citation>
    <scope>NUCLEOTIDE SEQUENCE [LARGE SCALE GENOMIC DNA]</scope>
    <source>
        <strain evidence="5">RS5460</strain>
    </source>
</reference>
<keyword evidence="5" id="KW-1185">Reference proteome</keyword>
<evidence type="ECO:0000256" key="1">
    <source>
        <dbReference type="ARBA" id="ARBA00022737"/>
    </source>
</evidence>
<sequence length="115" mass="11162">ASSGHHFMLTTVSVGIASVLFLSLVGLHSIVTEIASMQSETMEEMAEFKGLADSMWRTLTNDASFILGVRATRGSGYAMGGGGYAKGGGGYAKAGGGGGYAGGGGGYSGGGGGGG</sequence>
<dbReference type="InterPro" id="IPR002486">
    <property type="entry name" value="Col_cuticle_N"/>
</dbReference>
<dbReference type="AlphaFoldDB" id="A0AAN5CJ99"/>
<keyword evidence="1" id="KW-0677">Repeat</keyword>
<gene>
    <name evidence="4" type="ORF">PMAYCL1PPCAC_15589</name>
</gene>
<evidence type="ECO:0000259" key="3">
    <source>
        <dbReference type="SMART" id="SM01088"/>
    </source>
</evidence>
<feature type="non-terminal residue" evidence="4">
    <location>
        <position position="1"/>
    </location>
</feature>
<keyword evidence="2" id="KW-1133">Transmembrane helix</keyword>
<dbReference type="SMART" id="SM01088">
    <property type="entry name" value="Col_cuticle_N"/>
    <property type="match status" value="1"/>
</dbReference>